<keyword evidence="3 8" id="KW-1134">Transmembrane beta strand</keyword>
<feature type="domain" description="TonB-dependent receptor-like beta-barrel" evidence="11">
    <location>
        <begin position="446"/>
        <end position="790"/>
    </location>
</feature>
<evidence type="ECO:0000313" key="13">
    <source>
        <dbReference type="EMBL" id="SFP73439.1"/>
    </source>
</evidence>
<protein>
    <submittedName>
        <fullName evidence="13">Iron complex outermembrane recepter protein</fullName>
    </submittedName>
</protein>
<name>A0A1I5SRS8_9BACT</name>
<dbReference type="RefSeq" id="WP_092016662.1">
    <property type="nucleotide sequence ID" value="NZ_FOXH01000005.1"/>
</dbReference>
<dbReference type="Gene3D" id="2.40.170.20">
    <property type="entry name" value="TonB-dependent receptor, beta-barrel domain"/>
    <property type="match status" value="1"/>
</dbReference>
<evidence type="ECO:0000256" key="4">
    <source>
        <dbReference type="ARBA" id="ARBA00022692"/>
    </source>
</evidence>
<dbReference type="InterPro" id="IPR036942">
    <property type="entry name" value="Beta-barrel_TonB_sf"/>
</dbReference>
<dbReference type="InterPro" id="IPR023996">
    <property type="entry name" value="TonB-dep_OMP_SusC/RagA"/>
</dbReference>
<dbReference type="InterPro" id="IPR000531">
    <property type="entry name" value="Beta-barrel_TonB"/>
</dbReference>
<dbReference type="FunFam" id="2.170.130.10:FF:000008">
    <property type="entry name" value="SusC/RagA family TonB-linked outer membrane protein"/>
    <property type="match status" value="1"/>
</dbReference>
<sequence length="1001" mass="109839">MKQSLVWFQRNSQNPFVKFSKASIRAFTFCMLLILGSQFVANAQTLISGKITDRKSGAGVPGVNVVVKGTSKGTSTNQEGKFSLSAPSNAILVISSVGYKKQEVSAGNKTEINISLEEDISALGEVVVVGYGSQKKKDLTGSIVSINSEDFQKGNISTPDQLITGKMAGVQITTNGGMPGSGSQIRIRGGSSLNASNDPLIVIDGLPIDNSTIDGASNPLAFVNPNDIETFTVLKDASATAIYGSRASNGVILITTKKGKKGDDFRATFSTQASASVKQGKIDVLSGDEFRTLVNAKGNDAAKALLGKSNTDWQDAITRTAISTDNNLSLSGSYKNLPYRFSAGYTDQNGIIKTSSMDRTSLSLGLSPTFLNNHLKVDLNLKGSVTNNNFANDGAYGTAVSFDPTQPVYSSKEAYNGYFEWLDASGTPITIAPRNPLGLLEMRTDKAKVKKSIGNIVFDYKFHFLPELRANLNLGYDFTSSEGQRNIPASSAINFSSKGLDEYYTRKNNNSTLEFYLNYVKDLKSIDSRIDVMGGYSYQDFLSERFDQNKDLLNTGSYLKNYFYKTQSTLVSFYGRLNYAFKNRYLLTFTLRQDGSSRFSPDNRWGTFPSAGFAWKLSEEPFIKESDVFSDLKVRLGYGITGQQNISSSNYPYLGLYTPGLPTAGYQLGDNYYNTIRPEGYDANLKWEQTATSNIGLDFAIKKARISGSVDYYFKKTKDLLAEVDLPTGSNFSSRLLTNVGNMENQGVELTINTNLIARKDFSWDVSFNITRNSTKITNLTRNPDPNYAGLEVGGIAGGTGGNIQIHTVDYAPNSFFVYKQVYDANGKPLEGVYADLNGDGKITPDDRYRYKKPAADYFYGFTSTFSYKKFNAGFTLRGNIGNYVYNNVFSSNGNYTGLYNSTGFLSNLSKDINTTQFNLNQNKSDYYVENASFLRMDNFTVGYNFGKITRQGATLRLNATAQNVFVITKYRGLDPEIAGGIDNKLYPRARTISLGAVVGF</sequence>
<comment type="similarity">
    <text evidence="8 9">Belongs to the TonB-dependent receptor family.</text>
</comment>
<dbReference type="InterPro" id="IPR023997">
    <property type="entry name" value="TonB-dep_OMP_SusC/RagA_CS"/>
</dbReference>
<evidence type="ECO:0000256" key="6">
    <source>
        <dbReference type="ARBA" id="ARBA00023136"/>
    </source>
</evidence>
<dbReference type="Pfam" id="PF00593">
    <property type="entry name" value="TonB_dep_Rec_b-barrel"/>
    <property type="match status" value="1"/>
</dbReference>
<dbReference type="Proteomes" id="UP000199306">
    <property type="component" value="Unassembled WGS sequence"/>
</dbReference>
<feature type="chain" id="PRO_5011670909" evidence="10">
    <location>
        <begin position="44"/>
        <end position="1001"/>
    </location>
</feature>
<dbReference type="InterPro" id="IPR039426">
    <property type="entry name" value="TonB-dep_rcpt-like"/>
</dbReference>
<evidence type="ECO:0000259" key="11">
    <source>
        <dbReference type="Pfam" id="PF00593"/>
    </source>
</evidence>
<dbReference type="SUPFAM" id="SSF49464">
    <property type="entry name" value="Carboxypeptidase regulatory domain-like"/>
    <property type="match status" value="1"/>
</dbReference>
<keyword evidence="2 8" id="KW-0813">Transport</keyword>
<proteinExistence type="inferred from homology"/>
<dbReference type="PROSITE" id="PS52016">
    <property type="entry name" value="TONB_DEPENDENT_REC_3"/>
    <property type="match status" value="1"/>
</dbReference>
<reference evidence="13 14" key="1">
    <citation type="submission" date="2016-10" db="EMBL/GenBank/DDBJ databases">
        <authorList>
            <person name="de Groot N.N."/>
        </authorList>
    </citation>
    <scope>NUCLEOTIDE SEQUENCE [LARGE SCALE GENOMIC DNA]</scope>
    <source>
        <strain evidence="14">E92,LMG 26720,CCM 7988</strain>
    </source>
</reference>
<dbReference type="Gene3D" id="2.170.130.10">
    <property type="entry name" value="TonB-dependent receptor, plug domain"/>
    <property type="match status" value="1"/>
</dbReference>
<evidence type="ECO:0000313" key="14">
    <source>
        <dbReference type="Proteomes" id="UP000199306"/>
    </source>
</evidence>
<comment type="subcellular location">
    <subcellularLocation>
        <location evidence="1 8">Cell outer membrane</location>
        <topology evidence="1 8">Multi-pass membrane protein</topology>
    </subcellularLocation>
</comment>
<evidence type="ECO:0000256" key="1">
    <source>
        <dbReference type="ARBA" id="ARBA00004571"/>
    </source>
</evidence>
<feature type="domain" description="TonB-dependent receptor plug" evidence="12">
    <location>
        <begin position="135"/>
        <end position="251"/>
    </location>
</feature>
<keyword evidence="6 8" id="KW-0472">Membrane</keyword>
<dbReference type="Pfam" id="PF07715">
    <property type="entry name" value="Plug"/>
    <property type="match status" value="1"/>
</dbReference>
<evidence type="ECO:0000256" key="5">
    <source>
        <dbReference type="ARBA" id="ARBA00023077"/>
    </source>
</evidence>
<dbReference type="SUPFAM" id="SSF56935">
    <property type="entry name" value="Porins"/>
    <property type="match status" value="1"/>
</dbReference>
<dbReference type="InterPro" id="IPR012910">
    <property type="entry name" value="Plug_dom"/>
</dbReference>
<dbReference type="InterPro" id="IPR008969">
    <property type="entry name" value="CarboxyPept-like_regulatory"/>
</dbReference>
<evidence type="ECO:0000256" key="9">
    <source>
        <dbReference type="RuleBase" id="RU003357"/>
    </source>
</evidence>
<evidence type="ECO:0000256" key="10">
    <source>
        <dbReference type="SAM" id="SignalP"/>
    </source>
</evidence>
<feature type="signal peptide" evidence="10">
    <location>
        <begin position="1"/>
        <end position="43"/>
    </location>
</feature>
<keyword evidence="7 8" id="KW-0998">Cell outer membrane</keyword>
<dbReference type="InterPro" id="IPR037066">
    <property type="entry name" value="Plug_dom_sf"/>
</dbReference>
<evidence type="ECO:0000256" key="8">
    <source>
        <dbReference type="PROSITE-ProRule" id="PRU01360"/>
    </source>
</evidence>
<evidence type="ECO:0000256" key="3">
    <source>
        <dbReference type="ARBA" id="ARBA00022452"/>
    </source>
</evidence>
<keyword evidence="5 9" id="KW-0798">TonB box</keyword>
<dbReference type="EMBL" id="FOXH01000005">
    <property type="protein sequence ID" value="SFP73439.1"/>
    <property type="molecule type" value="Genomic_DNA"/>
</dbReference>
<dbReference type="OrthoDB" id="9768177at2"/>
<organism evidence="13 14">
    <name type="scientific">Pseudarcicella hirudinis</name>
    <dbReference type="NCBI Taxonomy" id="1079859"/>
    <lineage>
        <taxon>Bacteria</taxon>
        <taxon>Pseudomonadati</taxon>
        <taxon>Bacteroidota</taxon>
        <taxon>Cytophagia</taxon>
        <taxon>Cytophagales</taxon>
        <taxon>Flectobacillaceae</taxon>
        <taxon>Pseudarcicella</taxon>
    </lineage>
</organism>
<gene>
    <name evidence="13" type="ORF">SAMN04515674_105174</name>
</gene>
<dbReference type="GO" id="GO:0009279">
    <property type="term" value="C:cell outer membrane"/>
    <property type="evidence" value="ECO:0007669"/>
    <property type="project" value="UniProtKB-SubCell"/>
</dbReference>
<accession>A0A1I5SRS8</accession>
<evidence type="ECO:0000256" key="2">
    <source>
        <dbReference type="ARBA" id="ARBA00022448"/>
    </source>
</evidence>
<dbReference type="NCBIfam" id="TIGR04057">
    <property type="entry name" value="SusC_RagA_signa"/>
    <property type="match status" value="1"/>
</dbReference>
<dbReference type="Pfam" id="PF13715">
    <property type="entry name" value="CarbopepD_reg_2"/>
    <property type="match status" value="1"/>
</dbReference>
<evidence type="ECO:0000259" key="12">
    <source>
        <dbReference type="Pfam" id="PF07715"/>
    </source>
</evidence>
<dbReference type="STRING" id="1079859.SAMN04515674_105174"/>
<evidence type="ECO:0000256" key="7">
    <source>
        <dbReference type="ARBA" id="ARBA00023237"/>
    </source>
</evidence>
<dbReference type="Gene3D" id="2.60.40.1120">
    <property type="entry name" value="Carboxypeptidase-like, regulatory domain"/>
    <property type="match status" value="1"/>
</dbReference>
<keyword evidence="4 8" id="KW-0812">Transmembrane</keyword>
<dbReference type="AlphaFoldDB" id="A0A1I5SRS8"/>
<keyword evidence="14" id="KW-1185">Reference proteome</keyword>
<keyword evidence="10" id="KW-0732">Signal</keyword>
<dbReference type="NCBIfam" id="TIGR04056">
    <property type="entry name" value="OMP_RagA_SusC"/>
    <property type="match status" value="1"/>
</dbReference>